<evidence type="ECO:0000256" key="9">
    <source>
        <dbReference type="ARBA" id="ARBA00049339"/>
    </source>
</evidence>
<sequence length="537" mass="61424">MRQQIVQILKKIIPFSVKAEVFSPAQNFGHYSTNAAFKIAASLKKKPLEIAKDLAEKIKKLDKGKLFKRVEVSQPGFINFWILENVWQTKVKEILKEGAHYGKSKLGKNKKVQVEFISANPTGPLTLANGRGGFLGDVLANILAFSGFKVEREYYVNDTGNQIIKLGNSLIVALGLNLGQQQQEEKRGDKLYQGLYIKDWARKHRGVVKKYKSEPLILGRFAAKEFLKNTKRVIIQKARIKFNRFTSEFNHIYKKKYPEKALAIFKKAGLVYEKEGAIWLKTAKFGDDKDRVLLTSDCQSTYFLNDSGHYLETVRRGFNKKINILGPDHYGYVKRIQAAAKILGLKDSTVIITQAIRLLEKGQGVKMSKRMGKFVTFEDLLKEINLDVARFFFLMVSSDSHLDFDLSLAKEKTLKNPVYYVQYAYVRSWSILKKAKIKTISVKVKLDPLKTFEDIKLIQELVKFPEIIEDAAGDYQIHRLTRYATELAKAFHNFYEKERVIEKGDDINQARLILVKASSLVLKNLLILLGIKAPKKM</sequence>
<accession>A0A2H0NC36</accession>
<evidence type="ECO:0000256" key="4">
    <source>
        <dbReference type="ARBA" id="ARBA00022598"/>
    </source>
</evidence>
<evidence type="ECO:0000259" key="13">
    <source>
        <dbReference type="SMART" id="SM01016"/>
    </source>
</evidence>
<comment type="caution">
    <text evidence="14">The sequence shown here is derived from an EMBL/GenBank/DDBJ whole genome shotgun (WGS) entry which is preliminary data.</text>
</comment>
<dbReference type="PANTHER" id="PTHR11956">
    <property type="entry name" value="ARGINYL-TRNA SYNTHETASE"/>
    <property type="match status" value="1"/>
</dbReference>
<dbReference type="Gene3D" id="3.30.1360.70">
    <property type="entry name" value="Arginyl tRNA synthetase N-terminal domain"/>
    <property type="match status" value="1"/>
</dbReference>
<dbReference type="Pfam" id="PF03485">
    <property type="entry name" value="Arg_tRNA_synt_N"/>
    <property type="match status" value="1"/>
</dbReference>
<dbReference type="SUPFAM" id="SSF55190">
    <property type="entry name" value="Arginyl-tRNA synthetase (ArgRS), N-terminal 'additional' domain"/>
    <property type="match status" value="1"/>
</dbReference>
<keyword evidence="7 10" id="KW-0648">Protein biosynthesis</keyword>
<dbReference type="SMART" id="SM01016">
    <property type="entry name" value="Arg_tRNA_synt_N"/>
    <property type="match status" value="1"/>
</dbReference>
<dbReference type="SMART" id="SM00836">
    <property type="entry name" value="DALR_1"/>
    <property type="match status" value="1"/>
</dbReference>
<dbReference type="Gene3D" id="1.10.730.10">
    <property type="entry name" value="Isoleucyl-tRNA Synthetase, Domain 1"/>
    <property type="match status" value="1"/>
</dbReference>
<evidence type="ECO:0000256" key="7">
    <source>
        <dbReference type="ARBA" id="ARBA00022917"/>
    </source>
</evidence>
<dbReference type="SUPFAM" id="SSF52374">
    <property type="entry name" value="Nucleotidylyl transferase"/>
    <property type="match status" value="1"/>
</dbReference>
<dbReference type="Pfam" id="PF00750">
    <property type="entry name" value="tRNA-synt_1d"/>
    <property type="match status" value="1"/>
</dbReference>
<dbReference type="InterPro" id="IPR014729">
    <property type="entry name" value="Rossmann-like_a/b/a_fold"/>
</dbReference>
<feature type="short sequence motif" description="'HIGH' region" evidence="10">
    <location>
        <begin position="119"/>
        <end position="129"/>
    </location>
</feature>
<evidence type="ECO:0000256" key="6">
    <source>
        <dbReference type="ARBA" id="ARBA00022840"/>
    </source>
</evidence>
<gene>
    <name evidence="10" type="primary">argS</name>
    <name evidence="14" type="ORF">COV54_02495</name>
</gene>
<dbReference type="SUPFAM" id="SSF47323">
    <property type="entry name" value="Anticodon-binding domain of a subclass of class I aminoacyl-tRNA synthetases"/>
    <property type="match status" value="1"/>
</dbReference>
<dbReference type="Proteomes" id="UP000228867">
    <property type="component" value="Unassembled WGS sequence"/>
</dbReference>
<keyword evidence="3 10" id="KW-0963">Cytoplasm</keyword>
<dbReference type="InterPro" id="IPR036695">
    <property type="entry name" value="Arg-tRNA-synth_N_sf"/>
</dbReference>
<dbReference type="FunFam" id="1.10.730.10:FF:000008">
    <property type="entry name" value="Arginine--tRNA ligase"/>
    <property type="match status" value="1"/>
</dbReference>
<dbReference type="AlphaFoldDB" id="A0A2H0NC36"/>
<dbReference type="InterPro" id="IPR009080">
    <property type="entry name" value="tRNAsynth_Ia_anticodon-bd"/>
</dbReference>
<comment type="catalytic activity">
    <reaction evidence="9 10">
        <text>tRNA(Arg) + L-arginine + ATP = L-arginyl-tRNA(Arg) + AMP + diphosphate</text>
        <dbReference type="Rhea" id="RHEA:20301"/>
        <dbReference type="Rhea" id="RHEA-COMP:9658"/>
        <dbReference type="Rhea" id="RHEA-COMP:9673"/>
        <dbReference type="ChEBI" id="CHEBI:30616"/>
        <dbReference type="ChEBI" id="CHEBI:32682"/>
        <dbReference type="ChEBI" id="CHEBI:33019"/>
        <dbReference type="ChEBI" id="CHEBI:78442"/>
        <dbReference type="ChEBI" id="CHEBI:78513"/>
        <dbReference type="ChEBI" id="CHEBI:456215"/>
        <dbReference type="EC" id="6.1.1.19"/>
    </reaction>
</comment>
<evidence type="ECO:0000256" key="5">
    <source>
        <dbReference type="ARBA" id="ARBA00022741"/>
    </source>
</evidence>
<evidence type="ECO:0000313" key="15">
    <source>
        <dbReference type="Proteomes" id="UP000228867"/>
    </source>
</evidence>
<proteinExistence type="inferred from homology"/>
<evidence type="ECO:0000256" key="8">
    <source>
        <dbReference type="ARBA" id="ARBA00023146"/>
    </source>
</evidence>
<dbReference type="HAMAP" id="MF_00123">
    <property type="entry name" value="Arg_tRNA_synth"/>
    <property type="match status" value="1"/>
</dbReference>
<protein>
    <recommendedName>
        <fullName evidence="10">Arginine--tRNA ligase</fullName>
        <ecNumber evidence="10">6.1.1.19</ecNumber>
    </recommendedName>
    <alternativeName>
        <fullName evidence="10">Arginyl-tRNA synthetase</fullName>
        <shortName evidence="10">ArgRS</shortName>
    </alternativeName>
</protein>
<organism evidence="14 15">
    <name type="scientific">Candidatus Jorgensenbacteria bacterium CG11_big_fil_rev_8_21_14_0_20_38_23</name>
    <dbReference type="NCBI Taxonomy" id="1974594"/>
    <lineage>
        <taxon>Bacteria</taxon>
        <taxon>Candidatus Joergenseniibacteriota</taxon>
    </lineage>
</organism>
<dbReference type="NCBIfam" id="TIGR00456">
    <property type="entry name" value="argS"/>
    <property type="match status" value="1"/>
</dbReference>
<dbReference type="GO" id="GO:0005737">
    <property type="term" value="C:cytoplasm"/>
    <property type="evidence" value="ECO:0007669"/>
    <property type="project" value="UniProtKB-SubCell"/>
</dbReference>
<dbReference type="Pfam" id="PF05746">
    <property type="entry name" value="DALR_1"/>
    <property type="match status" value="1"/>
</dbReference>
<name>A0A2H0NC36_9BACT</name>
<dbReference type="GO" id="GO:0004814">
    <property type="term" value="F:arginine-tRNA ligase activity"/>
    <property type="evidence" value="ECO:0007669"/>
    <property type="project" value="UniProtKB-UniRule"/>
</dbReference>
<evidence type="ECO:0000256" key="1">
    <source>
        <dbReference type="ARBA" id="ARBA00004496"/>
    </source>
</evidence>
<dbReference type="InterPro" id="IPR008909">
    <property type="entry name" value="DALR_anticod-bd"/>
</dbReference>
<keyword evidence="4 10" id="KW-0436">Ligase</keyword>
<dbReference type="Gene3D" id="3.40.50.620">
    <property type="entry name" value="HUPs"/>
    <property type="match status" value="1"/>
</dbReference>
<dbReference type="InterPro" id="IPR001278">
    <property type="entry name" value="Arg-tRNA-ligase"/>
</dbReference>
<dbReference type="GO" id="GO:0006420">
    <property type="term" value="P:arginyl-tRNA aminoacylation"/>
    <property type="evidence" value="ECO:0007669"/>
    <property type="project" value="UniProtKB-UniRule"/>
</dbReference>
<keyword evidence="8 10" id="KW-0030">Aminoacyl-tRNA synthetase</keyword>
<dbReference type="PRINTS" id="PR01038">
    <property type="entry name" value="TRNASYNTHARG"/>
</dbReference>
<evidence type="ECO:0000313" key="14">
    <source>
        <dbReference type="EMBL" id="PIR06451.1"/>
    </source>
</evidence>
<evidence type="ECO:0000256" key="10">
    <source>
        <dbReference type="HAMAP-Rule" id="MF_00123"/>
    </source>
</evidence>
<dbReference type="GO" id="GO:0005524">
    <property type="term" value="F:ATP binding"/>
    <property type="evidence" value="ECO:0007669"/>
    <property type="project" value="UniProtKB-UniRule"/>
</dbReference>
<keyword evidence="5 10" id="KW-0547">Nucleotide-binding</keyword>
<dbReference type="EMBL" id="PCWR01000056">
    <property type="protein sequence ID" value="PIR06451.1"/>
    <property type="molecule type" value="Genomic_DNA"/>
</dbReference>
<dbReference type="PANTHER" id="PTHR11956:SF5">
    <property type="entry name" value="ARGININE--TRNA LIGASE, CYTOPLASMIC"/>
    <property type="match status" value="1"/>
</dbReference>
<dbReference type="InterPro" id="IPR005148">
    <property type="entry name" value="Arg-tRNA-synth_N"/>
</dbReference>
<feature type="domain" description="Arginyl tRNA synthetase N-terminal" evidence="13">
    <location>
        <begin position="3"/>
        <end position="82"/>
    </location>
</feature>
<evidence type="ECO:0000256" key="11">
    <source>
        <dbReference type="RuleBase" id="RU363038"/>
    </source>
</evidence>
<evidence type="ECO:0000256" key="3">
    <source>
        <dbReference type="ARBA" id="ARBA00022490"/>
    </source>
</evidence>
<evidence type="ECO:0000256" key="2">
    <source>
        <dbReference type="ARBA" id="ARBA00005594"/>
    </source>
</evidence>
<evidence type="ECO:0000259" key="12">
    <source>
        <dbReference type="SMART" id="SM00836"/>
    </source>
</evidence>
<dbReference type="EC" id="6.1.1.19" evidence="10"/>
<reference evidence="14 15" key="1">
    <citation type="submission" date="2017-09" db="EMBL/GenBank/DDBJ databases">
        <title>Depth-based differentiation of microbial function through sediment-hosted aquifers and enrichment of novel symbionts in the deep terrestrial subsurface.</title>
        <authorList>
            <person name="Probst A.J."/>
            <person name="Ladd B."/>
            <person name="Jarett J.K."/>
            <person name="Geller-Mcgrath D.E."/>
            <person name="Sieber C.M."/>
            <person name="Emerson J.B."/>
            <person name="Anantharaman K."/>
            <person name="Thomas B.C."/>
            <person name="Malmstrom R."/>
            <person name="Stieglmeier M."/>
            <person name="Klingl A."/>
            <person name="Woyke T."/>
            <person name="Ryan C.M."/>
            <person name="Banfield J.F."/>
        </authorList>
    </citation>
    <scope>NUCLEOTIDE SEQUENCE [LARGE SCALE GENOMIC DNA]</scope>
    <source>
        <strain evidence="14">CG11_big_fil_rev_8_21_14_0_20_38_23</strain>
    </source>
</reference>
<dbReference type="InterPro" id="IPR035684">
    <property type="entry name" value="ArgRS_core"/>
</dbReference>
<comment type="similarity">
    <text evidence="2 10 11">Belongs to the class-I aminoacyl-tRNA synthetase family.</text>
</comment>
<comment type="subunit">
    <text evidence="10">Monomer.</text>
</comment>
<feature type="domain" description="DALR anticodon binding" evidence="12">
    <location>
        <begin position="421"/>
        <end position="537"/>
    </location>
</feature>
<comment type="subcellular location">
    <subcellularLocation>
        <location evidence="1 10">Cytoplasm</location>
    </subcellularLocation>
</comment>
<keyword evidence="6 10" id="KW-0067">ATP-binding</keyword>